<comment type="catalytic activity">
    <reaction evidence="1 9">
        <text>5-hydroxyisourate + H2O = 5-hydroxy-2-oxo-4-ureido-2,5-dihydro-1H-imidazole-5-carboxylate + H(+)</text>
        <dbReference type="Rhea" id="RHEA:23736"/>
        <dbReference type="ChEBI" id="CHEBI:15377"/>
        <dbReference type="ChEBI" id="CHEBI:15378"/>
        <dbReference type="ChEBI" id="CHEBI:18072"/>
        <dbReference type="ChEBI" id="CHEBI:58639"/>
        <dbReference type="EC" id="3.5.2.17"/>
    </reaction>
</comment>
<evidence type="ECO:0000256" key="1">
    <source>
        <dbReference type="ARBA" id="ARBA00001043"/>
    </source>
</evidence>
<keyword evidence="8 9" id="KW-0378">Hydrolase</keyword>
<dbReference type="PRINTS" id="PR00189">
    <property type="entry name" value="TRNSTHYRETIN"/>
</dbReference>
<evidence type="ECO:0000313" key="12">
    <source>
        <dbReference type="Proteomes" id="UP000601597"/>
    </source>
</evidence>
<evidence type="ECO:0000313" key="11">
    <source>
        <dbReference type="EMBL" id="GGY73230.1"/>
    </source>
</evidence>
<dbReference type="CDD" id="cd05822">
    <property type="entry name" value="TLP_HIUase"/>
    <property type="match status" value="1"/>
</dbReference>
<dbReference type="InterPro" id="IPR000895">
    <property type="entry name" value="Transthyretin/HIU_hydrolase"/>
</dbReference>
<comment type="subunit">
    <text evidence="4 9">Homotetramer.</text>
</comment>
<evidence type="ECO:0000256" key="2">
    <source>
        <dbReference type="ARBA" id="ARBA00002704"/>
    </source>
</evidence>
<sequence length="114" mass="12761">MTDKSPITTHILNLGSGTPAAGVAVTLEQVIDDRAVPIADGVTDDDGRLMSWFDSTLEAGHYRLRFDTGAWFREQNLDTFYPEVTLNFQVSDPQAHYHVPLLLNQWGYSTYRGS</sequence>
<dbReference type="PROSITE" id="PS00768">
    <property type="entry name" value="TRANSTHYRETIN_1"/>
    <property type="match status" value="1"/>
</dbReference>
<dbReference type="SUPFAM" id="SSF49472">
    <property type="entry name" value="Transthyretin (synonym: prealbumin)"/>
    <property type="match status" value="1"/>
</dbReference>
<comment type="similarity">
    <text evidence="3 9">Belongs to the transthyretin family. 5-hydroxyisourate hydrolase subfamily.</text>
</comment>
<proteinExistence type="inferred from homology"/>
<accession>A0ABQ3B170</accession>
<dbReference type="NCBIfam" id="TIGR02962">
    <property type="entry name" value="hdxy_isourate"/>
    <property type="match status" value="1"/>
</dbReference>
<dbReference type="EC" id="3.5.2.17" evidence="5 9"/>
<evidence type="ECO:0000256" key="8">
    <source>
        <dbReference type="ARBA" id="ARBA00022801"/>
    </source>
</evidence>
<protein>
    <recommendedName>
        <fullName evidence="6 9">5-hydroxyisourate hydrolase</fullName>
        <shortName evidence="9">HIU hydrolase</shortName>
        <shortName evidence="9">HIUHase</shortName>
        <ecNumber evidence="5 9">3.5.2.17</ecNumber>
    </recommendedName>
</protein>
<evidence type="ECO:0000256" key="7">
    <source>
        <dbReference type="ARBA" id="ARBA00022631"/>
    </source>
</evidence>
<dbReference type="PANTHER" id="PTHR10395:SF7">
    <property type="entry name" value="5-HYDROXYISOURATE HYDROLASE"/>
    <property type="match status" value="1"/>
</dbReference>
<dbReference type="InterPro" id="IPR023418">
    <property type="entry name" value="Thyroxine_BS"/>
</dbReference>
<keyword evidence="12" id="KW-1185">Reference proteome</keyword>
<evidence type="ECO:0000256" key="4">
    <source>
        <dbReference type="ARBA" id="ARBA00011881"/>
    </source>
</evidence>
<dbReference type="InterPro" id="IPR014306">
    <property type="entry name" value="Hydroxyisourate_hydrolase"/>
</dbReference>
<comment type="function">
    <text evidence="2">Catalyzes the hydrolysis of 5-hydroxyisourate (HIU) to 2-oxo-4-hydroxy-4-carboxy-5-ureidoimidazoline (OHCU).</text>
</comment>
<name>A0ABQ3B170_9GAMM</name>
<keyword evidence="7 9" id="KW-0659">Purine metabolism</keyword>
<reference evidence="12" key="1">
    <citation type="journal article" date="2019" name="Int. J. Syst. Evol. Microbiol.">
        <title>The Global Catalogue of Microorganisms (GCM) 10K type strain sequencing project: providing services to taxonomists for standard genome sequencing and annotation.</title>
        <authorList>
            <consortium name="The Broad Institute Genomics Platform"/>
            <consortium name="The Broad Institute Genome Sequencing Center for Infectious Disease"/>
            <person name="Wu L."/>
            <person name="Ma J."/>
        </authorList>
    </citation>
    <scope>NUCLEOTIDE SEQUENCE [LARGE SCALE GENOMIC DNA]</scope>
    <source>
        <strain evidence="12">KCTC 22280</strain>
    </source>
</reference>
<evidence type="ECO:0000256" key="6">
    <source>
        <dbReference type="ARBA" id="ARBA00017539"/>
    </source>
</evidence>
<gene>
    <name evidence="11" type="ORF">GCM10007071_20440</name>
</gene>
<dbReference type="InterPro" id="IPR023416">
    <property type="entry name" value="Transthyretin/HIU_hydrolase_d"/>
</dbReference>
<evidence type="ECO:0000256" key="5">
    <source>
        <dbReference type="ARBA" id="ARBA00012609"/>
    </source>
</evidence>
<dbReference type="PANTHER" id="PTHR10395">
    <property type="entry name" value="URICASE AND TRANSTHYRETIN-RELATED"/>
    <property type="match status" value="1"/>
</dbReference>
<dbReference type="Gene3D" id="2.60.40.180">
    <property type="entry name" value="Transthyretin/hydroxyisourate hydrolase domain"/>
    <property type="match status" value="1"/>
</dbReference>
<organism evidence="11 12">
    <name type="scientific">Marinobacter zhanjiangensis</name>
    <dbReference type="NCBI Taxonomy" id="578215"/>
    <lineage>
        <taxon>Bacteria</taxon>
        <taxon>Pseudomonadati</taxon>
        <taxon>Pseudomonadota</taxon>
        <taxon>Gammaproteobacteria</taxon>
        <taxon>Pseudomonadales</taxon>
        <taxon>Marinobacteraceae</taxon>
        <taxon>Marinobacter</taxon>
    </lineage>
</organism>
<evidence type="ECO:0000259" key="10">
    <source>
        <dbReference type="Pfam" id="PF00576"/>
    </source>
</evidence>
<comment type="caution">
    <text evidence="11">The sequence shown here is derived from an EMBL/GenBank/DDBJ whole genome shotgun (WGS) entry which is preliminary data.</text>
</comment>
<feature type="domain" description="Transthyretin/hydroxyisourate hydrolase" evidence="10">
    <location>
        <begin position="7"/>
        <end position="113"/>
    </location>
</feature>
<dbReference type="Pfam" id="PF00576">
    <property type="entry name" value="Transthyretin"/>
    <property type="match status" value="1"/>
</dbReference>
<dbReference type="Proteomes" id="UP000601597">
    <property type="component" value="Unassembled WGS sequence"/>
</dbReference>
<dbReference type="InterPro" id="IPR036817">
    <property type="entry name" value="Transthyretin/HIU_hydrolase_sf"/>
</dbReference>
<evidence type="ECO:0000256" key="9">
    <source>
        <dbReference type="RuleBase" id="RU361270"/>
    </source>
</evidence>
<dbReference type="GO" id="GO:0016787">
    <property type="term" value="F:hydrolase activity"/>
    <property type="evidence" value="ECO:0007669"/>
    <property type="project" value="UniProtKB-KW"/>
</dbReference>
<dbReference type="EMBL" id="BMXV01000004">
    <property type="protein sequence ID" value="GGY73230.1"/>
    <property type="molecule type" value="Genomic_DNA"/>
</dbReference>
<evidence type="ECO:0000256" key="3">
    <source>
        <dbReference type="ARBA" id="ARBA00009850"/>
    </source>
</evidence>
<dbReference type="RefSeq" id="WP_189576033.1">
    <property type="nucleotide sequence ID" value="NZ_BMXV01000004.1"/>
</dbReference>